<evidence type="ECO:0000313" key="1">
    <source>
        <dbReference type="EMBL" id="CAJ1960912.1"/>
    </source>
</evidence>
<dbReference type="Proteomes" id="UP001189624">
    <property type="component" value="Chromosome 6"/>
</dbReference>
<dbReference type="PANTHER" id="PTHR32254">
    <property type="entry name" value="EXPRESSED PROTEIN"/>
    <property type="match status" value="1"/>
</dbReference>
<sequence>MFFCLGLRKMMAERCSINAFLDALLPISPLNSLILNYHGTVNEQPITFDLPLSNFAASARAPKTKWKFLMRVWRVHPPEQKLCPQGVWRWVLVWMSVCFLVFTVGPPSRSLLKNSASIQFSCPPCDCYCSSAEYLLDPLGLANGSISDCGKHDPVLNEEMNKSLLTMLSEELNLQKVVANESLEHMKRLVMDARKTFLHYQKEAEKCNIGMETCEEARERAEAELIKERRLTAVWENRAREYGWSDRTNIRS</sequence>
<dbReference type="AlphaFoldDB" id="A0AA86SVK8"/>
<proteinExistence type="predicted"/>
<evidence type="ECO:0000313" key="2">
    <source>
        <dbReference type="Proteomes" id="UP001189624"/>
    </source>
</evidence>
<name>A0AA86SVK8_9FABA</name>
<gene>
    <name evidence="1" type="ORF">AYBTSS11_LOCUS18451</name>
</gene>
<organism evidence="1 2">
    <name type="scientific">Sphenostylis stenocarpa</name>
    <dbReference type="NCBI Taxonomy" id="92480"/>
    <lineage>
        <taxon>Eukaryota</taxon>
        <taxon>Viridiplantae</taxon>
        <taxon>Streptophyta</taxon>
        <taxon>Embryophyta</taxon>
        <taxon>Tracheophyta</taxon>
        <taxon>Spermatophyta</taxon>
        <taxon>Magnoliopsida</taxon>
        <taxon>eudicotyledons</taxon>
        <taxon>Gunneridae</taxon>
        <taxon>Pentapetalae</taxon>
        <taxon>rosids</taxon>
        <taxon>fabids</taxon>
        <taxon>Fabales</taxon>
        <taxon>Fabaceae</taxon>
        <taxon>Papilionoideae</taxon>
        <taxon>50 kb inversion clade</taxon>
        <taxon>NPAAA clade</taxon>
        <taxon>indigoferoid/millettioid clade</taxon>
        <taxon>Phaseoleae</taxon>
        <taxon>Sphenostylis</taxon>
    </lineage>
</organism>
<reference evidence="1" key="1">
    <citation type="submission" date="2023-10" db="EMBL/GenBank/DDBJ databases">
        <authorList>
            <person name="Domelevo Entfellner J.-B."/>
        </authorList>
    </citation>
    <scope>NUCLEOTIDE SEQUENCE</scope>
</reference>
<keyword evidence="2" id="KW-1185">Reference proteome</keyword>
<dbReference type="InterPro" id="IPR010471">
    <property type="entry name" value="DUF1068"/>
</dbReference>
<dbReference type="Pfam" id="PF06364">
    <property type="entry name" value="DUF1068"/>
    <property type="match status" value="1"/>
</dbReference>
<protein>
    <submittedName>
        <fullName evidence="1">Uncharacterized protein</fullName>
    </submittedName>
</protein>
<accession>A0AA86SVK8</accession>
<dbReference type="Gramene" id="rna-AYBTSS11_LOCUS18451">
    <property type="protein sequence ID" value="CAJ1960912.1"/>
    <property type="gene ID" value="gene-AYBTSS11_LOCUS18451"/>
</dbReference>
<dbReference type="PANTHER" id="PTHR32254:SF6">
    <property type="entry name" value="DUF1068 DOMAIN-CONTAINING PROTEIN"/>
    <property type="match status" value="1"/>
</dbReference>
<dbReference type="EMBL" id="OY731403">
    <property type="protein sequence ID" value="CAJ1960912.1"/>
    <property type="molecule type" value="Genomic_DNA"/>
</dbReference>